<evidence type="ECO:0000256" key="7">
    <source>
        <dbReference type="ARBA" id="ARBA00023288"/>
    </source>
</evidence>
<comment type="subcellular location">
    <subcellularLocation>
        <location evidence="1">Membrane</location>
        <topology evidence="1">Lipid-anchor</topology>
    </subcellularLocation>
</comment>
<name>A0A1E4R7A3_9BACI</name>
<dbReference type="GO" id="GO:0016020">
    <property type="term" value="C:membrane"/>
    <property type="evidence" value="ECO:0007669"/>
    <property type="project" value="UniProtKB-SubCell"/>
</dbReference>
<evidence type="ECO:0000313" key="10">
    <source>
        <dbReference type="EMBL" id="ODV56248.1"/>
    </source>
</evidence>
<dbReference type="GO" id="GO:0009847">
    <property type="term" value="P:spore germination"/>
    <property type="evidence" value="ECO:0007669"/>
    <property type="project" value="InterPro"/>
</dbReference>
<dbReference type="PANTHER" id="PTHR35789:SF1">
    <property type="entry name" value="SPORE GERMINATION PROTEIN B3"/>
    <property type="match status" value="1"/>
</dbReference>
<dbReference type="InterPro" id="IPR038501">
    <property type="entry name" value="Spore_GerAC_C_sf"/>
</dbReference>
<dbReference type="Pfam" id="PF05504">
    <property type="entry name" value="Spore_GerAC"/>
    <property type="match status" value="1"/>
</dbReference>
<dbReference type="PANTHER" id="PTHR35789">
    <property type="entry name" value="SPORE GERMINATION PROTEIN B3"/>
    <property type="match status" value="1"/>
</dbReference>
<dbReference type="OrthoDB" id="2380468at2"/>
<evidence type="ECO:0000256" key="2">
    <source>
        <dbReference type="ARBA" id="ARBA00007886"/>
    </source>
</evidence>
<comment type="similarity">
    <text evidence="2">Belongs to the GerABKC lipoprotein family.</text>
</comment>
<keyword evidence="5" id="KW-0472">Membrane</keyword>
<feature type="domain" description="Spore germination GerAC-like C-terminal" evidence="8">
    <location>
        <begin position="215"/>
        <end position="352"/>
    </location>
</feature>
<evidence type="ECO:0000256" key="3">
    <source>
        <dbReference type="ARBA" id="ARBA00022544"/>
    </source>
</evidence>
<keyword evidence="7" id="KW-0449">Lipoprotein</keyword>
<sequence>MKTTFKFIVMIFLTTLLAGCWDITEPQRMYYVNAVGVDYVDDEYEVYLQIINFADVAKSVQPSSNADPAEIGHAKGRTVEEAIYKLYRSSDQQIFWGHMRYIIFSESALENERFIPVIDTFIRFRDTRYQIWMYCTKDPVHDVLLVSPILKNSLSSSKLSNPINPTEQETFVEPKNLREIVIGLNEPNHEVTVPYVSIKKDWQTDEEKVEETYFSGVGILSKDGFKGFVKDEAARGNQWMHNYTNRGEITFKLRTDGKEELTVSIDKLQVKKIPVVNKEDVYFDVELKLRATVNGFKGKVSEKELKKQIIKEVKQEIRETYNEGLKLDVDIFRLSEVLYRDNVKAWKKLETDGKIPLQENTIRKISIDVSQINPGRKTFSEIIKIKRPDSSE</sequence>
<comment type="caution">
    <text evidence="10">The sequence shown here is derived from an EMBL/GenBank/DDBJ whole genome shotgun (WGS) entry which is preliminary data.</text>
</comment>
<dbReference type="Pfam" id="PF25198">
    <property type="entry name" value="Spore_GerAC_N"/>
    <property type="match status" value="1"/>
</dbReference>
<evidence type="ECO:0000256" key="5">
    <source>
        <dbReference type="ARBA" id="ARBA00023136"/>
    </source>
</evidence>
<proteinExistence type="inferred from homology"/>
<dbReference type="Gene3D" id="3.30.300.210">
    <property type="entry name" value="Nutrient germinant receptor protein C, domain 3"/>
    <property type="match status" value="1"/>
</dbReference>
<gene>
    <name evidence="10" type="ORF">BG258_10220</name>
</gene>
<dbReference type="EMBL" id="MECQ01000001">
    <property type="protein sequence ID" value="ODV56248.1"/>
    <property type="molecule type" value="Genomic_DNA"/>
</dbReference>
<dbReference type="RefSeq" id="WP_069481251.1">
    <property type="nucleotide sequence ID" value="NZ_KV766182.1"/>
</dbReference>
<keyword evidence="4" id="KW-0732">Signal</keyword>
<evidence type="ECO:0000259" key="9">
    <source>
        <dbReference type="Pfam" id="PF25198"/>
    </source>
</evidence>
<evidence type="ECO:0000259" key="8">
    <source>
        <dbReference type="Pfam" id="PF05504"/>
    </source>
</evidence>
<reference evidence="10 11" key="1">
    <citation type="submission" date="2016-09" db="EMBL/GenBank/DDBJ databases">
        <title>Draft genome sequence of the soil isolate, Lysinibacillus fusiformis M5, a potential hypoxanthine producer.</title>
        <authorList>
            <person name="Gallegos-Monterrosa R."/>
            <person name="Maroti G."/>
            <person name="Balint B."/>
            <person name="Kovacs A.T."/>
        </authorList>
    </citation>
    <scope>NUCLEOTIDE SEQUENCE [LARGE SCALE GENOMIC DNA]</scope>
    <source>
        <strain evidence="10 11">M5</strain>
    </source>
</reference>
<evidence type="ECO:0000313" key="11">
    <source>
        <dbReference type="Proteomes" id="UP000094784"/>
    </source>
</evidence>
<dbReference type="InterPro" id="IPR046953">
    <property type="entry name" value="Spore_GerAC-like_C"/>
</dbReference>
<evidence type="ECO:0000256" key="6">
    <source>
        <dbReference type="ARBA" id="ARBA00023139"/>
    </source>
</evidence>
<keyword evidence="3" id="KW-0309">Germination</keyword>
<dbReference type="AlphaFoldDB" id="A0A1E4R7A3"/>
<dbReference type="Proteomes" id="UP000094784">
    <property type="component" value="Unassembled WGS sequence"/>
</dbReference>
<evidence type="ECO:0000256" key="1">
    <source>
        <dbReference type="ARBA" id="ARBA00004635"/>
    </source>
</evidence>
<feature type="domain" description="Spore germination protein N-terminal" evidence="9">
    <location>
        <begin position="23"/>
        <end position="198"/>
    </location>
</feature>
<dbReference type="InterPro" id="IPR057336">
    <property type="entry name" value="GerAC_N"/>
</dbReference>
<organism evidence="10 11">
    <name type="scientific">Lysinibacillus fusiformis</name>
    <dbReference type="NCBI Taxonomy" id="28031"/>
    <lineage>
        <taxon>Bacteria</taxon>
        <taxon>Bacillati</taxon>
        <taxon>Bacillota</taxon>
        <taxon>Bacilli</taxon>
        <taxon>Bacillales</taxon>
        <taxon>Bacillaceae</taxon>
        <taxon>Lysinibacillus</taxon>
    </lineage>
</organism>
<dbReference type="InterPro" id="IPR008844">
    <property type="entry name" value="Spore_GerAC-like"/>
</dbReference>
<evidence type="ECO:0000256" key="4">
    <source>
        <dbReference type="ARBA" id="ARBA00022729"/>
    </source>
</evidence>
<accession>A0A1E4R7A3</accession>
<protein>
    <submittedName>
        <fullName evidence="10">Spore gernimation protein</fullName>
    </submittedName>
</protein>
<dbReference type="PROSITE" id="PS51257">
    <property type="entry name" value="PROKAR_LIPOPROTEIN"/>
    <property type="match status" value="1"/>
</dbReference>
<keyword evidence="6" id="KW-0564">Palmitate</keyword>
<dbReference type="NCBIfam" id="TIGR02887">
    <property type="entry name" value="spore_ger_x_C"/>
    <property type="match status" value="1"/>
</dbReference>